<dbReference type="Proteomes" id="UP000499080">
    <property type="component" value="Unassembled WGS sequence"/>
</dbReference>
<organism evidence="2 3">
    <name type="scientific">Araneus ventricosus</name>
    <name type="common">Orbweaver spider</name>
    <name type="synonym">Epeira ventricosa</name>
    <dbReference type="NCBI Taxonomy" id="182803"/>
    <lineage>
        <taxon>Eukaryota</taxon>
        <taxon>Metazoa</taxon>
        <taxon>Ecdysozoa</taxon>
        <taxon>Arthropoda</taxon>
        <taxon>Chelicerata</taxon>
        <taxon>Arachnida</taxon>
        <taxon>Araneae</taxon>
        <taxon>Araneomorphae</taxon>
        <taxon>Entelegynae</taxon>
        <taxon>Araneoidea</taxon>
        <taxon>Araneidae</taxon>
        <taxon>Araneus</taxon>
    </lineage>
</organism>
<evidence type="ECO:0000313" key="2">
    <source>
        <dbReference type="EMBL" id="GBM72310.1"/>
    </source>
</evidence>
<feature type="region of interest" description="Disordered" evidence="1">
    <location>
        <begin position="46"/>
        <end position="73"/>
    </location>
</feature>
<dbReference type="AlphaFoldDB" id="A0A4Y2I467"/>
<keyword evidence="3" id="KW-1185">Reference proteome</keyword>
<reference evidence="2 3" key="1">
    <citation type="journal article" date="2019" name="Sci. Rep.">
        <title>Orb-weaving spider Araneus ventricosus genome elucidates the spidroin gene catalogue.</title>
        <authorList>
            <person name="Kono N."/>
            <person name="Nakamura H."/>
            <person name="Ohtoshi R."/>
            <person name="Moran D.A.P."/>
            <person name="Shinohara A."/>
            <person name="Yoshida Y."/>
            <person name="Fujiwara M."/>
            <person name="Mori M."/>
            <person name="Tomita M."/>
            <person name="Arakawa K."/>
        </authorList>
    </citation>
    <scope>NUCLEOTIDE SEQUENCE [LARGE SCALE GENOMIC DNA]</scope>
</reference>
<gene>
    <name evidence="2" type="ORF">AVEN_81903_1</name>
</gene>
<accession>A0A4Y2I467</accession>
<evidence type="ECO:0000313" key="3">
    <source>
        <dbReference type="Proteomes" id="UP000499080"/>
    </source>
</evidence>
<protein>
    <submittedName>
        <fullName evidence="2">Uncharacterized protein</fullName>
    </submittedName>
</protein>
<sequence>MRKSAEGFRTCRCELRGKRKGSEPETRCGGFKPRNKKMSANATMVNADMEERFRGKIPETPAPSETEPRHSSVNFTRTVSQKHRKSLSHSLLIIHGVVI</sequence>
<dbReference type="EMBL" id="BGPR01002369">
    <property type="protein sequence ID" value="GBM72310.1"/>
    <property type="molecule type" value="Genomic_DNA"/>
</dbReference>
<comment type="caution">
    <text evidence="2">The sequence shown here is derived from an EMBL/GenBank/DDBJ whole genome shotgun (WGS) entry which is preliminary data.</text>
</comment>
<proteinExistence type="predicted"/>
<name>A0A4Y2I467_ARAVE</name>
<evidence type="ECO:0000256" key="1">
    <source>
        <dbReference type="SAM" id="MobiDB-lite"/>
    </source>
</evidence>